<keyword evidence="6" id="KW-1185">Reference proteome</keyword>
<dbReference type="InterPro" id="IPR039425">
    <property type="entry name" value="RNA_pol_sigma-70-like"/>
</dbReference>
<proteinExistence type="inferred from homology"/>
<dbReference type="PANTHER" id="PTHR43133">
    <property type="entry name" value="RNA POLYMERASE ECF-TYPE SIGMA FACTO"/>
    <property type="match status" value="1"/>
</dbReference>
<dbReference type="SUPFAM" id="SSF88659">
    <property type="entry name" value="Sigma3 and sigma4 domains of RNA polymerase sigma factors"/>
    <property type="match status" value="1"/>
</dbReference>
<dbReference type="PANTHER" id="PTHR43133:SF51">
    <property type="entry name" value="RNA POLYMERASE SIGMA FACTOR"/>
    <property type="match status" value="1"/>
</dbReference>
<dbReference type="NCBIfam" id="TIGR02937">
    <property type="entry name" value="sigma70-ECF"/>
    <property type="match status" value="1"/>
</dbReference>
<keyword evidence="2" id="KW-0805">Transcription regulation</keyword>
<keyword evidence="4" id="KW-0804">Transcription</keyword>
<dbReference type="InterPro" id="IPR013325">
    <property type="entry name" value="RNA_pol_sigma_r2"/>
</dbReference>
<protein>
    <submittedName>
        <fullName evidence="5">Sigma-70 family RNA polymerase sigma factor</fullName>
    </submittedName>
</protein>
<dbReference type="GO" id="GO:0016987">
    <property type="term" value="F:sigma factor activity"/>
    <property type="evidence" value="ECO:0007669"/>
    <property type="project" value="UniProtKB-KW"/>
</dbReference>
<dbReference type="RefSeq" id="WP_200357230.1">
    <property type="nucleotide sequence ID" value="NZ_JAENIL010000039.1"/>
</dbReference>
<dbReference type="GO" id="GO:0006352">
    <property type="term" value="P:DNA-templated transcription initiation"/>
    <property type="evidence" value="ECO:0007669"/>
    <property type="project" value="InterPro"/>
</dbReference>
<reference evidence="5" key="1">
    <citation type="submission" date="2021-01" db="EMBL/GenBank/DDBJ databases">
        <title>Modified the classification status of verrucomicrobia.</title>
        <authorList>
            <person name="Feng X."/>
        </authorList>
    </citation>
    <scope>NUCLEOTIDE SEQUENCE</scope>
    <source>
        <strain evidence="5">KCTC 13126</strain>
    </source>
</reference>
<evidence type="ECO:0000313" key="6">
    <source>
        <dbReference type="Proteomes" id="UP000617628"/>
    </source>
</evidence>
<dbReference type="Proteomes" id="UP000617628">
    <property type="component" value="Unassembled WGS sequence"/>
</dbReference>
<dbReference type="NCBIfam" id="TIGR02989">
    <property type="entry name" value="Sig-70_gvs1"/>
    <property type="match status" value="1"/>
</dbReference>
<dbReference type="AlphaFoldDB" id="A0A934S1R2"/>
<evidence type="ECO:0000256" key="2">
    <source>
        <dbReference type="ARBA" id="ARBA00023015"/>
    </source>
</evidence>
<keyword evidence="3" id="KW-0731">Sigma factor</keyword>
<gene>
    <name evidence="5" type="ORF">JIN87_19180</name>
</gene>
<dbReference type="InterPro" id="IPR036388">
    <property type="entry name" value="WH-like_DNA-bd_sf"/>
</dbReference>
<comment type="similarity">
    <text evidence="1">Belongs to the sigma-70 factor family. ECF subfamily.</text>
</comment>
<evidence type="ECO:0000256" key="3">
    <source>
        <dbReference type="ARBA" id="ARBA00023082"/>
    </source>
</evidence>
<sequence>MKSQRQESQSMQSHDHEDFLQLYSASEPTIRAFVRSLVPNQRDASEIAQNTAVVLWRRFHVFVEKHPEYKAAELEVEDIHAHFKRWAMTVARYEVLSWRRDKARDRHVFSDTLHEMLSSEAEEKEPHLEKLQYALESCLKKLPQDRRDLLLEAYTARNKPQELATRTGKTLNAFYQWMHRIRLSLVKCAKRTLATESYQ</sequence>
<dbReference type="InterPro" id="IPR013324">
    <property type="entry name" value="RNA_pol_sigma_r3/r4-like"/>
</dbReference>
<name>A0A934S1R2_9BACT</name>
<dbReference type="Gene3D" id="1.10.1740.10">
    <property type="match status" value="1"/>
</dbReference>
<comment type="caution">
    <text evidence="5">The sequence shown here is derived from an EMBL/GenBank/DDBJ whole genome shotgun (WGS) entry which is preliminary data.</text>
</comment>
<dbReference type="SUPFAM" id="SSF88946">
    <property type="entry name" value="Sigma2 domain of RNA polymerase sigma factors"/>
    <property type="match status" value="1"/>
</dbReference>
<evidence type="ECO:0000313" key="5">
    <source>
        <dbReference type="EMBL" id="MBK1879016.1"/>
    </source>
</evidence>
<dbReference type="EMBL" id="JAENIL010000039">
    <property type="protein sequence ID" value="MBK1879016.1"/>
    <property type="molecule type" value="Genomic_DNA"/>
</dbReference>
<dbReference type="InterPro" id="IPR014284">
    <property type="entry name" value="RNA_pol_sigma-70_dom"/>
</dbReference>
<dbReference type="Gene3D" id="1.10.10.10">
    <property type="entry name" value="Winged helix-like DNA-binding domain superfamily/Winged helix DNA-binding domain"/>
    <property type="match status" value="1"/>
</dbReference>
<accession>A0A934S1R2</accession>
<organism evidence="5 6">
    <name type="scientific">Pelagicoccus mobilis</name>
    <dbReference type="NCBI Taxonomy" id="415221"/>
    <lineage>
        <taxon>Bacteria</taxon>
        <taxon>Pseudomonadati</taxon>
        <taxon>Verrucomicrobiota</taxon>
        <taxon>Opitutia</taxon>
        <taxon>Puniceicoccales</taxon>
        <taxon>Pelagicoccaceae</taxon>
        <taxon>Pelagicoccus</taxon>
    </lineage>
</organism>
<dbReference type="InterPro" id="IPR014331">
    <property type="entry name" value="RNA_pol_sigma70_ECF_RHOBA"/>
</dbReference>
<evidence type="ECO:0000256" key="1">
    <source>
        <dbReference type="ARBA" id="ARBA00010641"/>
    </source>
</evidence>
<evidence type="ECO:0000256" key="4">
    <source>
        <dbReference type="ARBA" id="ARBA00023163"/>
    </source>
</evidence>